<dbReference type="GO" id="GO:0009307">
    <property type="term" value="P:DNA restriction-modification system"/>
    <property type="evidence" value="ECO:0007669"/>
    <property type="project" value="InterPro"/>
</dbReference>
<organism evidence="2 3">
    <name type="scientific">Sphingomonas aracearum</name>
    <dbReference type="NCBI Taxonomy" id="2283317"/>
    <lineage>
        <taxon>Bacteria</taxon>
        <taxon>Pseudomonadati</taxon>
        <taxon>Pseudomonadota</taxon>
        <taxon>Alphaproteobacteria</taxon>
        <taxon>Sphingomonadales</taxon>
        <taxon>Sphingomonadaceae</taxon>
        <taxon>Sphingomonas</taxon>
    </lineage>
</organism>
<dbReference type="GO" id="GO:0003677">
    <property type="term" value="F:DNA binding"/>
    <property type="evidence" value="ECO:0007669"/>
    <property type="project" value="InterPro"/>
</dbReference>
<evidence type="ECO:0000259" key="1">
    <source>
        <dbReference type="PROSITE" id="PS50943"/>
    </source>
</evidence>
<dbReference type="InterPro" id="IPR008593">
    <property type="entry name" value="Dam_MeTrfase"/>
</dbReference>
<dbReference type="Gene3D" id="1.10.260.40">
    <property type="entry name" value="lambda repressor-like DNA-binding domains"/>
    <property type="match status" value="2"/>
</dbReference>
<dbReference type="Pfam" id="PF05869">
    <property type="entry name" value="Dam"/>
    <property type="match status" value="1"/>
</dbReference>
<dbReference type="Proteomes" id="UP000253918">
    <property type="component" value="Unassembled WGS sequence"/>
</dbReference>
<dbReference type="AlphaFoldDB" id="A0A369VVI8"/>
<dbReference type="SUPFAM" id="SSF47413">
    <property type="entry name" value="lambda repressor-like DNA-binding domains"/>
    <property type="match status" value="2"/>
</dbReference>
<feature type="domain" description="HTH cro/C1-type" evidence="1">
    <location>
        <begin position="6"/>
        <end position="58"/>
    </location>
</feature>
<evidence type="ECO:0000313" key="3">
    <source>
        <dbReference type="Proteomes" id="UP000253918"/>
    </source>
</evidence>
<dbReference type="SMART" id="SM00530">
    <property type="entry name" value="HTH_XRE"/>
    <property type="match status" value="2"/>
</dbReference>
<dbReference type="CDD" id="cd00093">
    <property type="entry name" value="HTH_XRE"/>
    <property type="match status" value="2"/>
</dbReference>
<dbReference type="InterPro" id="IPR010982">
    <property type="entry name" value="Lambda_DNA-bd_dom_sf"/>
</dbReference>
<comment type="caution">
    <text evidence="2">The sequence shown here is derived from an EMBL/GenBank/DDBJ whole genome shotgun (WGS) entry which is preliminary data.</text>
</comment>
<dbReference type="OrthoDB" id="189843at2"/>
<sequence>MLVTALIDARRSIGMSQSALAARLGVAPLRIKRLERGVGSVATLIAAMAAVNFRLTGIAPGKDLAAQLRACRLRRGLTVVEVAARTKMSRTTVASLESGGGSVASLRRLMAVVAPKARRRAQERAYWGEGDKADRDVRFTPPDFLAKVEDAFGPINLDPCGHRLSPVVATRRILLEDGDDGFVDDWSGQLAFVNPPFSEMLRWLMRAHDQWSCGNVRSVVCLVPARTDARWFHETLSVEADIFFLQGRVRFSDIRGKSQHTPFALMLVALGTSPEQRARWSAVAEGFWLNPSRETTSLPDRPVVDGDPVSQIDAALDQFAQARVGTGDAVFDVQRLETEMDDLTRGEAEAAPHMGLR</sequence>
<feature type="domain" description="HTH cro/C1-type" evidence="1">
    <location>
        <begin position="68"/>
        <end position="99"/>
    </location>
</feature>
<evidence type="ECO:0000313" key="2">
    <source>
        <dbReference type="EMBL" id="RDE06404.1"/>
    </source>
</evidence>
<proteinExistence type="predicted"/>
<dbReference type="GO" id="GO:0009007">
    <property type="term" value="F:site-specific DNA-methyltransferase (adenine-specific) activity"/>
    <property type="evidence" value="ECO:0007669"/>
    <property type="project" value="InterPro"/>
</dbReference>
<dbReference type="Pfam" id="PF13560">
    <property type="entry name" value="HTH_31"/>
    <property type="match status" value="1"/>
</dbReference>
<dbReference type="EMBL" id="QQNB01000001">
    <property type="protein sequence ID" value="RDE06404.1"/>
    <property type="molecule type" value="Genomic_DNA"/>
</dbReference>
<name>A0A369VVI8_9SPHN</name>
<dbReference type="InterPro" id="IPR001387">
    <property type="entry name" value="Cro/C1-type_HTH"/>
</dbReference>
<dbReference type="PROSITE" id="PS50943">
    <property type="entry name" value="HTH_CROC1"/>
    <property type="match status" value="2"/>
</dbReference>
<reference evidence="2 3" key="1">
    <citation type="submission" date="2018-07" db="EMBL/GenBank/DDBJ databases">
        <title>a novel species of Sphingomonas isolated from the rhizosphere soil of Araceae plant.</title>
        <authorList>
            <person name="Zhiyong W."/>
            <person name="Qinglan Z."/>
            <person name="Zhiwei F."/>
            <person name="Ding X."/>
            <person name="Gejiao W."/>
            <person name="Shixue Z."/>
        </authorList>
    </citation>
    <scope>NUCLEOTIDE SEQUENCE [LARGE SCALE GENOMIC DNA]</scope>
    <source>
        <strain evidence="2 3">WZY 27</strain>
    </source>
</reference>
<keyword evidence="3" id="KW-1185">Reference proteome</keyword>
<protein>
    <submittedName>
        <fullName evidence="2">Helix-turn-helix domain-containing protein</fullName>
    </submittedName>
</protein>
<gene>
    <name evidence="2" type="ORF">DVW87_01380</name>
</gene>
<accession>A0A369VVI8</accession>
<dbReference type="RefSeq" id="WP_114685986.1">
    <property type="nucleotide sequence ID" value="NZ_QQNB01000001.1"/>
</dbReference>